<dbReference type="EMBL" id="BIFH01000016">
    <property type="protein sequence ID" value="GCD95042.1"/>
    <property type="molecule type" value="Genomic_DNA"/>
</dbReference>
<name>A0A401YK89_9ACTN</name>
<keyword evidence="3" id="KW-1185">Reference proteome</keyword>
<evidence type="ECO:0000256" key="1">
    <source>
        <dbReference type="SAM" id="MobiDB-lite"/>
    </source>
</evidence>
<sequence>MHRLLAAGSTVILAAALAVGAGLGIVAALNSTPDQPNSPLVSFRTDPTPAPTAQP</sequence>
<proteinExistence type="predicted"/>
<organism evidence="2 3">
    <name type="scientific">Embleya hyalina</name>
    <dbReference type="NCBI Taxonomy" id="516124"/>
    <lineage>
        <taxon>Bacteria</taxon>
        <taxon>Bacillati</taxon>
        <taxon>Actinomycetota</taxon>
        <taxon>Actinomycetes</taxon>
        <taxon>Kitasatosporales</taxon>
        <taxon>Streptomycetaceae</taxon>
        <taxon>Embleya</taxon>
    </lineage>
</organism>
<dbReference type="Proteomes" id="UP000286931">
    <property type="component" value="Unassembled WGS sequence"/>
</dbReference>
<evidence type="ECO:0000313" key="2">
    <source>
        <dbReference type="EMBL" id="GCD95042.1"/>
    </source>
</evidence>
<gene>
    <name evidence="2" type="ORF">EHYA_02711</name>
</gene>
<protein>
    <submittedName>
        <fullName evidence="2">Uncharacterized protein</fullName>
    </submittedName>
</protein>
<dbReference type="AlphaFoldDB" id="A0A401YK89"/>
<reference evidence="2 3" key="1">
    <citation type="submission" date="2018-12" db="EMBL/GenBank/DDBJ databases">
        <title>Draft genome sequence of Embleya hyalina NBRC 13850T.</title>
        <authorList>
            <person name="Komaki H."/>
            <person name="Hosoyama A."/>
            <person name="Kimura A."/>
            <person name="Ichikawa N."/>
            <person name="Tamura T."/>
        </authorList>
    </citation>
    <scope>NUCLEOTIDE SEQUENCE [LARGE SCALE GENOMIC DNA]</scope>
    <source>
        <strain evidence="2 3">NBRC 13850</strain>
    </source>
</reference>
<evidence type="ECO:0000313" key="3">
    <source>
        <dbReference type="Proteomes" id="UP000286931"/>
    </source>
</evidence>
<accession>A0A401YK89</accession>
<feature type="region of interest" description="Disordered" evidence="1">
    <location>
        <begin position="32"/>
        <end position="55"/>
    </location>
</feature>
<comment type="caution">
    <text evidence="2">The sequence shown here is derived from an EMBL/GenBank/DDBJ whole genome shotgun (WGS) entry which is preliminary data.</text>
</comment>
<dbReference type="RefSeq" id="WP_170222150.1">
    <property type="nucleotide sequence ID" value="NZ_BIFH01000016.1"/>
</dbReference>